<keyword evidence="7 10" id="KW-0648">Protein biosynthesis</keyword>
<dbReference type="EC" id="6.1.1.1" evidence="10"/>
<dbReference type="GO" id="GO:0005524">
    <property type="term" value="F:ATP binding"/>
    <property type="evidence" value="ECO:0007669"/>
    <property type="project" value="UniProtKB-UniRule"/>
</dbReference>
<dbReference type="InterPro" id="IPR002942">
    <property type="entry name" value="S4_RNA-bd"/>
</dbReference>
<evidence type="ECO:0000313" key="14">
    <source>
        <dbReference type="Proteomes" id="UP000886748"/>
    </source>
</evidence>
<dbReference type="PRINTS" id="PR01040">
    <property type="entry name" value="TRNASYNTHTYR"/>
</dbReference>
<comment type="subcellular location">
    <subcellularLocation>
        <location evidence="10">Cytoplasm</location>
    </subcellularLocation>
</comment>
<dbReference type="GO" id="GO:0005829">
    <property type="term" value="C:cytosol"/>
    <property type="evidence" value="ECO:0007669"/>
    <property type="project" value="TreeGrafter"/>
</dbReference>
<feature type="short sequence motif" description="'HIGH' region" evidence="10">
    <location>
        <begin position="54"/>
        <end position="63"/>
    </location>
</feature>
<evidence type="ECO:0000256" key="8">
    <source>
        <dbReference type="ARBA" id="ARBA00023146"/>
    </source>
</evidence>
<reference evidence="13" key="2">
    <citation type="journal article" date="2021" name="PeerJ">
        <title>Extensive microbial diversity within the chicken gut microbiome revealed by metagenomics and culture.</title>
        <authorList>
            <person name="Gilroy R."/>
            <person name="Ravi A."/>
            <person name="Getino M."/>
            <person name="Pursley I."/>
            <person name="Horton D.L."/>
            <person name="Alikhan N.F."/>
            <person name="Baker D."/>
            <person name="Gharbi K."/>
            <person name="Hall N."/>
            <person name="Watson M."/>
            <person name="Adriaenssens E.M."/>
            <person name="Foster-Nyarko E."/>
            <person name="Jarju S."/>
            <person name="Secka A."/>
            <person name="Antonio M."/>
            <person name="Oren A."/>
            <person name="Chaudhuri R.R."/>
            <person name="La Ragione R."/>
            <person name="Hildebrand F."/>
            <person name="Pallen M.J."/>
        </authorList>
    </citation>
    <scope>NUCLEOTIDE SEQUENCE</scope>
    <source>
        <strain evidence="13">CHK154-7741</strain>
    </source>
</reference>
<dbReference type="GO" id="GO:0004831">
    <property type="term" value="F:tyrosine-tRNA ligase activity"/>
    <property type="evidence" value="ECO:0007669"/>
    <property type="project" value="UniProtKB-UniRule"/>
</dbReference>
<feature type="short sequence motif" description="'KMSKS' region" evidence="10">
    <location>
        <begin position="239"/>
        <end position="243"/>
    </location>
</feature>
<dbReference type="InterPro" id="IPR002305">
    <property type="entry name" value="aa-tRNA-synth_Ic"/>
</dbReference>
<organism evidence="13 14">
    <name type="scientific">Candidatus Limenecus avicola</name>
    <dbReference type="NCBI Taxonomy" id="2840847"/>
    <lineage>
        <taxon>Bacteria</taxon>
        <taxon>Bacillati</taxon>
        <taxon>Bacillota</taxon>
        <taxon>Clostridia</taxon>
        <taxon>Eubacteriales</taxon>
        <taxon>Clostridiaceae</taxon>
        <taxon>Clostridiaceae incertae sedis</taxon>
        <taxon>Candidatus Limenecus</taxon>
    </lineage>
</organism>
<dbReference type="GO" id="GO:0003723">
    <property type="term" value="F:RNA binding"/>
    <property type="evidence" value="ECO:0007669"/>
    <property type="project" value="UniProtKB-KW"/>
</dbReference>
<evidence type="ECO:0000256" key="4">
    <source>
        <dbReference type="ARBA" id="ARBA00022741"/>
    </source>
</evidence>
<dbReference type="GO" id="GO:0006437">
    <property type="term" value="P:tyrosyl-tRNA aminoacylation"/>
    <property type="evidence" value="ECO:0007669"/>
    <property type="project" value="UniProtKB-UniRule"/>
</dbReference>
<evidence type="ECO:0000313" key="13">
    <source>
        <dbReference type="EMBL" id="HIU91588.1"/>
    </source>
</evidence>
<keyword evidence="8 10" id="KW-0030">Aminoacyl-tRNA synthetase</keyword>
<dbReference type="CDD" id="cd00805">
    <property type="entry name" value="TyrRS_core"/>
    <property type="match status" value="1"/>
</dbReference>
<dbReference type="Pfam" id="PF22421">
    <property type="entry name" value="SYY_C-terminal"/>
    <property type="match status" value="1"/>
</dbReference>
<reference evidence="13" key="1">
    <citation type="submission" date="2020-10" db="EMBL/GenBank/DDBJ databases">
        <authorList>
            <person name="Gilroy R."/>
        </authorList>
    </citation>
    <scope>NUCLEOTIDE SEQUENCE</scope>
    <source>
        <strain evidence="13">CHK154-7741</strain>
    </source>
</reference>
<dbReference type="SUPFAM" id="SSF55174">
    <property type="entry name" value="Alpha-L RNA-binding motif"/>
    <property type="match status" value="1"/>
</dbReference>
<dbReference type="PANTHER" id="PTHR11766">
    <property type="entry name" value="TYROSYL-TRNA SYNTHETASE"/>
    <property type="match status" value="1"/>
</dbReference>
<evidence type="ECO:0000256" key="3">
    <source>
        <dbReference type="ARBA" id="ARBA00022598"/>
    </source>
</evidence>
<evidence type="ECO:0000256" key="11">
    <source>
        <dbReference type="PROSITE-ProRule" id="PRU00182"/>
    </source>
</evidence>
<dbReference type="NCBIfam" id="TIGR00234">
    <property type="entry name" value="tyrS"/>
    <property type="match status" value="1"/>
</dbReference>
<accession>A0A9D1MXZ0</accession>
<sequence length="408" mass="45929">MEEKFVLKEEFIKQAQEISRGAELLPGGVKELAIKLQKSKESGKPIRVKLGMDPTRPDLHLGHTVVMKKLKKFQELGHQIVLLVGGATAMVGDPSGKSETRPALTKEQVEENAKTYFEQMSKVLDTTKAEVVNNADWLHPMQLTDLLKLASNVTVAQMMTRDDFAKRYAEGKPISIHEFFYPLMQAYDSVAIDADIELGGTDQRFNVLLGREIQTAYGKPNPQMVMLLPLIEGTDGLVKMSKTYPEHCISLTDSAKDMYGKLMSIPDTLIIKYFSLLTDISDEELKNIEERLKTENPRNIKMELAYTITNEYYNDEETKKAQDEFINVVQNKGIPEDIETYEIKEEKNILDLLVELGFVASKGEAKRLIAGGGVKIDNEKISDTAFIVKPPAEPVVLQAGKRKYMRLK</sequence>
<gene>
    <name evidence="10" type="primary">tyrS</name>
    <name evidence="13" type="ORF">IAD26_00490</name>
</gene>
<dbReference type="AlphaFoldDB" id="A0A9D1MXZ0"/>
<dbReference type="InterPro" id="IPR024108">
    <property type="entry name" value="Tyr-tRNA-ligase_bac_2"/>
</dbReference>
<feature type="binding site" evidence="10">
    <location>
        <position position="242"/>
    </location>
    <ligand>
        <name>ATP</name>
        <dbReference type="ChEBI" id="CHEBI:30616"/>
    </ligand>
</feature>
<evidence type="ECO:0000256" key="6">
    <source>
        <dbReference type="ARBA" id="ARBA00022884"/>
    </source>
</evidence>
<dbReference type="Pfam" id="PF00579">
    <property type="entry name" value="tRNA-synt_1b"/>
    <property type="match status" value="1"/>
</dbReference>
<keyword evidence="5 10" id="KW-0067">ATP-binding</keyword>
<evidence type="ECO:0000256" key="10">
    <source>
        <dbReference type="HAMAP-Rule" id="MF_02007"/>
    </source>
</evidence>
<dbReference type="InterPro" id="IPR024088">
    <property type="entry name" value="Tyr-tRNA-ligase_bac-type"/>
</dbReference>
<evidence type="ECO:0000256" key="9">
    <source>
        <dbReference type="ARBA" id="ARBA00048248"/>
    </source>
</evidence>
<dbReference type="SUPFAM" id="SSF52374">
    <property type="entry name" value="Nucleotidylyl transferase"/>
    <property type="match status" value="1"/>
</dbReference>
<comment type="function">
    <text evidence="10">Catalyzes the attachment of tyrosine to tRNA(Tyr) in a two-step reaction: tyrosine is first activated by ATP to form Tyr-AMP and then transferred to the acceptor end of tRNA(Tyr).</text>
</comment>
<dbReference type="FunFam" id="3.40.50.620:FF:000061">
    <property type="entry name" value="Tyrosine--tRNA ligase"/>
    <property type="match status" value="1"/>
</dbReference>
<evidence type="ECO:0000256" key="1">
    <source>
        <dbReference type="ARBA" id="ARBA00011738"/>
    </source>
</evidence>
<dbReference type="CDD" id="cd00165">
    <property type="entry name" value="S4"/>
    <property type="match status" value="1"/>
</dbReference>
<keyword evidence="6 11" id="KW-0694">RNA-binding</keyword>
<dbReference type="InterPro" id="IPR036986">
    <property type="entry name" value="S4_RNA-bd_sf"/>
</dbReference>
<comment type="subunit">
    <text evidence="1 10">Homodimer.</text>
</comment>
<keyword evidence="4 10" id="KW-0547">Nucleotide-binding</keyword>
<keyword evidence="3 10" id="KW-0436">Ligase</keyword>
<comment type="similarity">
    <text evidence="10">Belongs to the class-I aminoacyl-tRNA synthetase family. TyrS type 2 subfamily.</text>
</comment>
<dbReference type="HAMAP" id="MF_02007">
    <property type="entry name" value="Tyr_tRNA_synth_type2"/>
    <property type="match status" value="1"/>
</dbReference>
<name>A0A9D1MXZ0_9CLOT</name>
<evidence type="ECO:0000256" key="5">
    <source>
        <dbReference type="ARBA" id="ARBA00022840"/>
    </source>
</evidence>
<evidence type="ECO:0000259" key="12">
    <source>
        <dbReference type="SMART" id="SM00363"/>
    </source>
</evidence>
<feature type="domain" description="RNA-binding S4" evidence="12">
    <location>
        <begin position="348"/>
        <end position="406"/>
    </location>
</feature>
<dbReference type="InterPro" id="IPR014729">
    <property type="entry name" value="Rossmann-like_a/b/a_fold"/>
</dbReference>
<dbReference type="PROSITE" id="PS50889">
    <property type="entry name" value="S4"/>
    <property type="match status" value="1"/>
</dbReference>
<proteinExistence type="inferred from homology"/>
<dbReference type="Gene3D" id="1.10.240.10">
    <property type="entry name" value="Tyrosyl-Transfer RNA Synthetase"/>
    <property type="match status" value="1"/>
</dbReference>
<dbReference type="InterPro" id="IPR054608">
    <property type="entry name" value="SYY-like_C"/>
</dbReference>
<dbReference type="Proteomes" id="UP000886748">
    <property type="component" value="Unassembled WGS sequence"/>
</dbReference>
<dbReference type="EMBL" id="DVOD01000006">
    <property type="protein sequence ID" value="HIU91588.1"/>
    <property type="molecule type" value="Genomic_DNA"/>
</dbReference>
<keyword evidence="2 10" id="KW-0963">Cytoplasm</keyword>
<comment type="caution">
    <text evidence="13">The sequence shown here is derived from an EMBL/GenBank/DDBJ whole genome shotgun (WGS) entry which is preliminary data.</text>
</comment>
<evidence type="ECO:0000256" key="7">
    <source>
        <dbReference type="ARBA" id="ARBA00022917"/>
    </source>
</evidence>
<comment type="catalytic activity">
    <reaction evidence="9 10">
        <text>tRNA(Tyr) + L-tyrosine + ATP = L-tyrosyl-tRNA(Tyr) + AMP + diphosphate + H(+)</text>
        <dbReference type="Rhea" id="RHEA:10220"/>
        <dbReference type="Rhea" id="RHEA-COMP:9706"/>
        <dbReference type="Rhea" id="RHEA-COMP:9707"/>
        <dbReference type="ChEBI" id="CHEBI:15378"/>
        <dbReference type="ChEBI" id="CHEBI:30616"/>
        <dbReference type="ChEBI" id="CHEBI:33019"/>
        <dbReference type="ChEBI" id="CHEBI:58315"/>
        <dbReference type="ChEBI" id="CHEBI:78442"/>
        <dbReference type="ChEBI" id="CHEBI:78536"/>
        <dbReference type="ChEBI" id="CHEBI:456215"/>
        <dbReference type="EC" id="6.1.1.1"/>
    </reaction>
</comment>
<dbReference type="PANTHER" id="PTHR11766:SF1">
    <property type="entry name" value="TYROSINE--TRNA LIGASE"/>
    <property type="match status" value="1"/>
</dbReference>
<dbReference type="Gene3D" id="3.10.290.10">
    <property type="entry name" value="RNA-binding S4 domain"/>
    <property type="match status" value="1"/>
</dbReference>
<dbReference type="SMART" id="SM00363">
    <property type="entry name" value="S4"/>
    <property type="match status" value="1"/>
</dbReference>
<dbReference type="InterPro" id="IPR002307">
    <property type="entry name" value="Tyr-tRNA-ligase"/>
</dbReference>
<evidence type="ECO:0000256" key="2">
    <source>
        <dbReference type="ARBA" id="ARBA00022490"/>
    </source>
</evidence>
<protein>
    <recommendedName>
        <fullName evidence="10">Tyrosine--tRNA ligase</fullName>
        <ecNumber evidence="10">6.1.1.1</ecNumber>
    </recommendedName>
    <alternativeName>
        <fullName evidence="10">Tyrosyl-tRNA synthetase</fullName>
        <shortName evidence="10">TyrRS</shortName>
    </alternativeName>
</protein>
<dbReference type="Gene3D" id="3.40.50.620">
    <property type="entry name" value="HUPs"/>
    <property type="match status" value="1"/>
</dbReference>